<proteinExistence type="predicted"/>
<reference evidence="4" key="3">
    <citation type="submission" date="2014-09" db="EMBL/GenBank/DDBJ databases">
        <authorList>
            <person name="Magalhaes I.L.F."/>
            <person name="Oliveira U."/>
            <person name="Santos F.R."/>
            <person name="Vidigal T.H.D.A."/>
            <person name="Brescovit A.D."/>
            <person name="Santos A.J."/>
        </authorList>
    </citation>
    <scope>NUCLEOTIDE SEQUENCE</scope>
</reference>
<reference evidence="3" key="2">
    <citation type="submission" date="2014-07" db="EMBL/GenBank/DDBJ databases">
        <authorList>
            <person name="Hull J."/>
        </authorList>
    </citation>
    <scope>NUCLEOTIDE SEQUENCE</scope>
</reference>
<evidence type="ECO:0000313" key="4">
    <source>
        <dbReference type="EMBL" id="JAG62854.1"/>
    </source>
</evidence>
<feature type="domain" description="Cilia- and flagella-associated protein 61 N-terminal" evidence="2">
    <location>
        <begin position="88"/>
        <end position="353"/>
    </location>
</feature>
<dbReference type="AlphaFoldDB" id="A0A0A9YB97"/>
<accession>A0A0A9YB97</accession>
<reference evidence="3" key="1">
    <citation type="journal article" date="2014" name="PLoS ONE">
        <title>Transcriptome-Based Identification of ABC Transporters in the Western Tarnished Plant Bug Lygus hesperus.</title>
        <authorList>
            <person name="Hull J.J."/>
            <person name="Chaney K."/>
            <person name="Geib S.M."/>
            <person name="Fabrick J.A."/>
            <person name="Brent C.S."/>
            <person name="Walsh D."/>
            <person name="Lavine L.C."/>
        </authorList>
    </citation>
    <scope>NUCLEOTIDE SEQUENCE</scope>
</reference>
<dbReference type="Pfam" id="PF16092">
    <property type="entry name" value="CFAP61_N"/>
    <property type="match status" value="1"/>
</dbReference>
<feature type="region of interest" description="Disordered" evidence="1">
    <location>
        <begin position="389"/>
        <end position="415"/>
    </location>
</feature>
<dbReference type="EMBL" id="GBRD01002967">
    <property type="protein sequence ID" value="JAG62854.1"/>
    <property type="molecule type" value="Transcribed_RNA"/>
</dbReference>
<dbReference type="PANTHER" id="PTHR21178">
    <property type="entry name" value="CILIA- AND FLAGELLA-ASSOCIATED PROTEIN 61"/>
    <property type="match status" value="1"/>
</dbReference>
<name>A0A0A9YB97_LYGHE</name>
<evidence type="ECO:0000313" key="3">
    <source>
        <dbReference type="EMBL" id="JAG26795.1"/>
    </source>
</evidence>
<evidence type="ECO:0000259" key="2">
    <source>
        <dbReference type="Pfam" id="PF16092"/>
    </source>
</evidence>
<protein>
    <submittedName>
        <fullName evidence="3">Protein CyaY</fullName>
    </submittedName>
</protein>
<dbReference type="PANTHER" id="PTHR21178:SF8">
    <property type="entry name" value="CILIA- AND FLAGELLA-ASSOCIATED PROTEIN 61"/>
    <property type="match status" value="1"/>
</dbReference>
<dbReference type="InterPro" id="IPR038884">
    <property type="entry name" value="CFAP61"/>
</dbReference>
<sequence length="617" mass="72247">MEESHNKEVSFMKKKTKKRNFDLKLPEYIRIDWRRPKCHCKEACHCSNFTCRMTYTSPDAPVDRAIDTKVEEGIDWTKVLNIDLLNVTWREARISDFDAIHQLVDDNSRNLFEIDETGSKILYLIEHSFYFLVAINFQGVIVGAISVNDAPPLCYIAPAEWDNWLQKKFELYKFRYHNTLWIHFLGYTKRYKNVIFHRLLVPIFMRCSLVTKLAIYVPPKVKVRKKWICFFELVGTSVKPGPQESHMGVDSDSDEYPTNIYCVSRNRFLEPLALRKAEKEDKEVMQKTLEKDHKKLSKRFGNNYLNKIITDPRYTTFIGSTVDSQHQPAIFFMKNEFDVEYIREKFEIYAFNNFKSNKATDYLMQPEKRYISAVSQEMVEVSDVYNGEEVRRFHEQDDKDDAEEKEEKDDEEGEPTVIEGLTWTNFLMTGTQDSDEEEGRGMDRIICTDNPIDKITYKNLCMAMSSTNVVKDFKATLAARKTQATVNLSFEVEGNFNAITLEYINMGAEPITSVKALFQKILDSFPSYEYIIMKIPRIVTPPPDCITDMMRVFPLGHKNWLYFDEDLYLFHRWFASGIAESRKAEKSDFQTLLNVLCMENSSEEIQQELFTSLFGED</sequence>
<organism evidence="3">
    <name type="scientific">Lygus hesperus</name>
    <name type="common">Western plant bug</name>
    <dbReference type="NCBI Taxonomy" id="30085"/>
    <lineage>
        <taxon>Eukaryota</taxon>
        <taxon>Metazoa</taxon>
        <taxon>Ecdysozoa</taxon>
        <taxon>Arthropoda</taxon>
        <taxon>Hexapoda</taxon>
        <taxon>Insecta</taxon>
        <taxon>Pterygota</taxon>
        <taxon>Neoptera</taxon>
        <taxon>Paraneoptera</taxon>
        <taxon>Hemiptera</taxon>
        <taxon>Heteroptera</taxon>
        <taxon>Panheteroptera</taxon>
        <taxon>Cimicomorpha</taxon>
        <taxon>Miridae</taxon>
        <taxon>Mirini</taxon>
        <taxon>Lygus</taxon>
    </lineage>
</organism>
<feature type="compositionally biased region" description="Acidic residues" evidence="1">
    <location>
        <begin position="398"/>
        <end position="414"/>
    </location>
</feature>
<evidence type="ECO:0000256" key="1">
    <source>
        <dbReference type="SAM" id="MobiDB-lite"/>
    </source>
</evidence>
<dbReference type="InterPro" id="IPR032151">
    <property type="entry name" value="CFAP61_N"/>
</dbReference>
<dbReference type="EMBL" id="GBHO01016809">
    <property type="protein sequence ID" value="JAG26795.1"/>
    <property type="molecule type" value="Transcribed_RNA"/>
</dbReference>
<gene>
    <name evidence="3" type="primary">cyaY</name>
    <name evidence="3" type="ORF">CM83_11927</name>
</gene>